<dbReference type="Pfam" id="PF01582">
    <property type="entry name" value="TIR"/>
    <property type="match status" value="1"/>
</dbReference>
<dbReference type="InterPro" id="IPR058546">
    <property type="entry name" value="RPS4B/Roq1-like_LRR"/>
</dbReference>
<dbReference type="PANTHER" id="PTHR11017:SF333">
    <property type="entry name" value="ADP-RIBOSYL CYCLASE_CYCLIC ADP-RIBOSE HYDROLASE-RELATED"/>
    <property type="match status" value="1"/>
</dbReference>
<dbReference type="InterPro" id="IPR045344">
    <property type="entry name" value="C-JID"/>
</dbReference>
<dbReference type="GO" id="GO:0007165">
    <property type="term" value="P:signal transduction"/>
    <property type="evidence" value="ECO:0007669"/>
    <property type="project" value="InterPro"/>
</dbReference>
<dbReference type="Pfam" id="PF20160">
    <property type="entry name" value="C-JID"/>
    <property type="match status" value="1"/>
</dbReference>
<dbReference type="FunFam" id="3.40.50.10140:FF:000007">
    <property type="entry name" value="Disease resistance protein (TIR-NBS-LRR class)"/>
    <property type="match status" value="1"/>
</dbReference>
<dbReference type="FunFam" id="3.80.10.10:FF:000845">
    <property type="entry name" value="Disease resistance protein (TIR-NBS-LRR class)"/>
    <property type="match status" value="1"/>
</dbReference>
<dbReference type="PROSITE" id="PS50104">
    <property type="entry name" value="TIR"/>
    <property type="match status" value="1"/>
</dbReference>
<proteinExistence type="predicted"/>
<evidence type="ECO:0000313" key="8">
    <source>
        <dbReference type="Proteomes" id="UP000694240"/>
    </source>
</evidence>
<evidence type="ECO:0000256" key="3">
    <source>
        <dbReference type="ARBA" id="ARBA00022821"/>
    </source>
</evidence>
<feature type="domain" description="TIR" evidence="6">
    <location>
        <begin position="52"/>
        <end position="216"/>
    </location>
</feature>
<dbReference type="InterPro" id="IPR011713">
    <property type="entry name" value="Leu-rich_rpt_3"/>
</dbReference>
<feature type="region of interest" description="Disordered" evidence="5">
    <location>
        <begin position="28"/>
        <end position="53"/>
    </location>
</feature>
<evidence type="ECO:0000256" key="4">
    <source>
        <dbReference type="ARBA" id="ARBA00023027"/>
    </source>
</evidence>
<reference evidence="7 8" key="1">
    <citation type="submission" date="2020-12" db="EMBL/GenBank/DDBJ databases">
        <title>Concerted genomic and epigenomic changes stabilize Arabidopsis allopolyploids.</title>
        <authorList>
            <person name="Chen Z."/>
        </authorList>
    </citation>
    <scope>NUCLEOTIDE SEQUENCE [LARGE SCALE GENOMIC DNA]</scope>
    <source>
        <strain evidence="7">Allo738</strain>
        <tissue evidence="7">Leaf</tissue>
    </source>
</reference>
<keyword evidence="8" id="KW-1185">Reference proteome</keyword>
<dbReference type="SMART" id="SM00255">
    <property type="entry name" value="TIR"/>
    <property type="match status" value="1"/>
</dbReference>
<keyword evidence="4" id="KW-0520">NAD</keyword>
<dbReference type="InterPro" id="IPR000157">
    <property type="entry name" value="TIR_dom"/>
</dbReference>
<evidence type="ECO:0000256" key="5">
    <source>
        <dbReference type="SAM" id="MobiDB-lite"/>
    </source>
</evidence>
<gene>
    <name evidence="7" type="ORF">ISN45_Aa05g012490</name>
</gene>
<dbReference type="Pfam" id="PF23286">
    <property type="entry name" value="LRR_13"/>
    <property type="match status" value="1"/>
</dbReference>
<dbReference type="GO" id="GO:0006952">
    <property type="term" value="P:defense response"/>
    <property type="evidence" value="ECO:0007669"/>
    <property type="project" value="InterPro"/>
</dbReference>
<name>A0A8T1ZN31_9BRAS</name>
<evidence type="ECO:0000256" key="2">
    <source>
        <dbReference type="ARBA" id="ARBA00022737"/>
    </source>
</evidence>
<dbReference type="EMBL" id="JAEFBK010000010">
    <property type="protein sequence ID" value="KAG7559661.1"/>
    <property type="molecule type" value="Genomic_DNA"/>
</dbReference>
<comment type="caution">
    <text evidence="7">The sequence shown here is derived from an EMBL/GenBank/DDBJ whole genome shotgun (WGS) entry which is preliminary data.</text>
</comment>
<keyword evidence="2" id="KW-0677">Repeat</keyword>
<accession>A0A8T1ZN31</accession>
<protein>
    <submittedName>
        <fullName evidence="7">Leucine-rich repeat 3</fullName>
    </submittedName>
</protein>
<dbReference type="GO" id="GO:0043531">
    <property type="term" value="F:ADP binding"/>
    <property type="evidence" value="ECO:0007669"/>
    <property type="project" value="InterPro"/>
</dbReference>
<dbReference type="AlphaFoldDB" id="A0A8T1ZN31"/>
<evidence type="ECO:0000256" key="1">
    <source>
        <dbReference type="ARBA" id="ARBA00022614"/>
    </source>
</evidence>
<evidence type="ECO:0000259" key="6">
    <source>
        <dbReference type="PROSITE" id="PS50104"/>
    </source>
</evidence>
<organism evidence="7 8">
    <name type="scientific">Arabidopsis thaliana x Arabidopsis arenosa</name>
    <dbReference type="NCBI Taxonomy" id="1240361"/>
    <lineage>
        <taxon>Eukaryota</taxon>
        <taxon>Viridiplantae</taxon>
        <taxon>Streptophyta</taxon>
        <taxon>Embryophyta</taxon>
        <taxon>Tracheophyta</taxon>
        <taxon>Spermatophyta</taxon>
        <taxon>Magnoliopsida</taxon>
        <taxon>eudicotyledons</taxon>
        <taxon>Gunneridae</taxon>
        <taxon>Pentapetalae</taxon>
        <taxon>rosids</taxon>
        <taxon>malvids</taxon>
        <taxon>Brassicales</taxon>
        <taxon>Brassicaceae</taxon>
        <taxon>Camelineae</taxon>
        <taxon>Arabidopsis</taxon>
    </lineage>
</organism>
<keyword evidence="1" id="KW-0433">Leucine-rich repeat</keyword>
<dbReference type="Pfam" id="PF07725">
    <property type="entry name" value="LRR_3"/>
    <property type="match status" value="1"/>
</dbReference>
<dbReference type="InterPro" id="IPR044974">
    <property type="entry name" value="Disease_R_plants"/>
</dbReference>
<evidence type="ECO:0000313" key="7">
    <source>
        <dbReference type="EMBL" id="KAG7559661.1"/>
    </source>
</evidence>
<dbReference type="Proteomes" id="UP000694240">
    <property type="component" value="Chromosome 10"/>
</dbReference>
<sequence>MNSSFFLGSVVAAISFFTFFRKVRVKQDNKEETNSSSPPPSSVPPSSSSQSWTHQVFPSFHGEDVRVDFLSHIQKEFRRKGIIPFIDNEIRRGESIGPELIKAIRESKIAVVFFSRNYASSKWCLDELVEIMKCREEFGQTIIPIFYKVDPSNVKKLTGDFGSVFRNTCVGKTKEVIGRWRQALAKLATIAGYDSRNWYNEAAMIEKIVIDILNMLNNSTPSSDFDSFVGMQAHMENMESKLGLGSDEVRMVGIWGPPGIGVAQYMLQNKKVIVVLDNIDRSIYLDAIAKETRWFGPGSRIIITTQDKKLLKAYGINHIYKVDYPSPYEACQIFCMYAFDQKFPKEDFEELAWKVTHLLGQLPLGLRVMGSYFRGMSKEEWTNALPSDDERIEMHNLLVQLGREIVRCELGKRSIREPGQRQFLVDARDVCDVLTDDTAGSRNVLGINLNLSDIEDKLNVCERAFKRMSNLKFLRFHYAYGDQSDKLYLPQGLKYLSRKLRLLEWERFPLTCLPSNFHTAYLVKLKMRYNKLHKLWESNRPLGNLKWIDFSYSKDLKKLPDLSTATNLREVVLTECSSLVELLFSIENVINLQRLILFGCSSLVMLPSSIERATNLLHLSLVGCSSLVELPNSLGNFSNLKNLYLDRCTGLVELPYSIGNATNLQLLSLDMCTGLVELPSSIGNLHKLLYLTLKGCLKLEVLPININLESLEKLDLTDCFRLKHFPEISTNIKYLELKGTAVKEVPSSIKSWSRLDCLEMSYSENLKNDPHALDFITTLYLDNTELQEIHPWVKRSNRLWGLMLDKCKKLVSLSHIPDSLSYLDASNCESLEILDCSFHNPEIYLDFTNCLKLNKEARELIIQTSSKRAFLPGREVPAYFTYRATNGSSMIVKSNQWPLSTTWRFKACVLLVDKGVVRAGDGKKMEVYHHVTYKQNGLTLYDEAANKYLPVLLTEHLYIIEVETKAAFTEIVFKFGIESDKWGIGEGGVLQLPEKDKH</sequence>
<keyword evidence="3" id="KW-0611">Plant defense</keyword>
<dbReference type="PANTHER" id="PTHR11017">
    <property type="entry name" value="LEUCINE-RICH REPEAT-CONTAINING PROTEIN"/>
    <property type="match status" value="1"/>
</dbReference>